<dbReference type="GO" id="GO:0005524">
    <property type="term" value="F:ATP binding"/>
    <property type="evidence" value="ECO:0007669"/>
    <property type="project" value="UniProtKB-KW"/>
</dbReference>
<evidence type="ECO:0000256" key="2">
    <source>
        <dbReference type="ARBA" id="ARBA00022840"/>
    </source>
</evidence>
<evidence type="ECO:0000313" key="3">
    <source>
        <dbReference type="EMBL" id="KAJ8933922.1"/>
    </source>
</evidence>
<comment type="caution">
    <text evidence="3">The sequence shown here is derived from an EMBL/GenBank/DDBJ whole genome shotgun (WGS) entry which is preliminary data.</text>
</comment>
<reference evidence="3" key="1">
    <citation type="journal article" date="2023" name="Insect Mol. Biol.">
        <title>Genome sequencing provides insights into the evolution of gene families encoding plant cell wall-degrading enzymes in longhorned beetles.</title>
        <authorList>
            <person name="Shin N.R."/>
            <person name="Okamura Y."/>
            <person name="Kirsch R."/>
            <person name="Pauchet Y."/>
        </authorList>
    </citation>
    <scope>NUCLEOTIDE SEQUENCE</scope>
    <source>
        <strain evidence="3">AMC_N1</strain>
    </source>
</reference>
<name>A0AAV8X5T8_9CUCU</name>
<dbReference type="PANTHER" id="PTHR48103">
    <property type="entry name" value="MIDASIN-RELATED"/>
    <property type="match status" value="1"/>
</dbReference>
<evidence type="ECO:0000313" key="4">
    <source>
        <dbReference type="Proteomes" id="UP001162162"/>
    </source>
</evidence>
<dbReference type="AlphaFoldDB" id="A0AAV8X5T8"/>
<proteinExistence type="predicted"/>
<keyword evidence="1" id="KW-0547">Nucleotide-binding</keyword>
<dbReference type="GO" id="GO:0000027">
    <property type="term" value="P:ribosomal large subunit assembly"/>
    <property type="evidence" value="ECO:0007669"/>
    <property type="project" value="TreeGrafter"/>
</dbReference>
<dbReference type="GO" id="GO:0030687">
    <property type="term" value="C:preribosome, large subunit precursor"/>
    <property type="evidence" value="ECO:0007669"/>
    <property type="project" value="TreeGrafter"/>
</dbReference>
<dbReference type="PANTHER" id="PTHR48103:SF2">
    <property type="entry name" value="MIDASIN"/>
    <property type="match status" value="1"/>
</dbReference>
<keyword evidence="4" id="KW-1185">Reference proteome</keyword>
<gene>
    <name evidence="3" type="ORF">NQ318_016494</name>
</gene>
<sequence>MNQQSDSADLLGGFKPVDLKFVVGPVRREFEQNLTKKYLANIALCFNTQRWNDLVKLMNRSYQAAVTRLNKALSEFNLESSEKITFEDEQKFNKKRRDEEFLARWQAVGDKLEKLDLQLRQKTTLAFAYTKEA</sequence>
<dbReference type="GO" id="GO:0000055">
    <property type="term" value="P:ribosomal large subunit export from nucleus"/>
    <property type="evidence" value="ECO:0007669"/>
    <property type="project" value="TreeGrafter"/>
</dbReference>
<keyword evidence="2" id="KW-0067">ATP-binding</keyword>
<protein>
    <submittedName>
        <fullName evidence="3">Uncharacterized protein</fullName>
    </submittedName>
</protein>
<accession>A0AAV8X5T8</accession>
<organism evidence="3 4">
    <name type="scientific">Aromia moschata</name>
    <dbReference type="NCBI Taxonomy" id="1265417"/>
    <lineage>
        <taxon>Eukaryota</taxon>
        <taxon>Metazoa</taxon>
        <taxon>Ecdysozoa</taxon>
        <taxon>Arthropoda</taxon>
        <taxon>Hexapoda</taxon>
        <taxon>Insecta</taxon>
        <taxon>Pterygota</taxon>
        <taxon>Neoptera</taxon>
        <taxon>Endopterygota</taxon>
        <taxon>Coleoptera</taxon>
        <taxon>Polyphaga</taxon>
        <taxon>Cucujiformia</taxon>
        <taxon>Chrysomeloidea</taxon>
        <taxon>Cerambycidae</taxon>
        <taxon>Cerambycinae</taxon>
        <taxon>Callichromatini</taxon>
        <taxon>Aromia</taxon>
    </lineage>
</organism>
<evidence type="ECO:0000256" key="1">
    <source>
        <dbReference type="ARBA" id="ARBA00022741"/>
    </source>
</evidence>
<dbReference type="EMBL" id="JAPWTK010001141">
    <property type="protein sequence ID" value="KAJ8933922.1"/>
    <property type="molecule type" value="Genomic_DNA"/>
</dbReference>
<dbReference type="Proteomes" id="UP001162162">
    <property type="component" value="Unassembled WGS sequence"/>
</dbReference>
<dbReference type="GO" id="GO:0005634">
    <property type="term" value="C:nucleus"/>
    <property type="evidence" value="ECO:0007669"/>
    <property type="project" value="TreeGrafter"/>
</dbReference>